<feature type="transmembrane region" description="Helical" evidence="11">
    <location>
        <begin position="141"/>
        <end position="164"/>
    </location>
</feature>
<gene>
    <name evidence="13" type="ORF">HNO51_14660</name>
</gene>
<feature type="transmembrane region" description="Helical" evidence="11">
    <location>
        <begin position="205"/>
        <end position="229"/>
    </location>
</feature>
<protein>
    <submittedName>
        <fullName evidence="13">Ion transporter</fullName>
    </submittedName>
</protein>
<dbReference type="Proteomes" id="UP000671868">
    <property type="component" value="Chromosome"/>
</dbReference>
<keyword evidence="10" id="KW-0407">Ion channel</keyword>
<feature type="transmembrane region" description="Helical" evidence="11">
    <location>
        <begin position="20"/>
        <end position="39"/>
    </location>
</feature>
<dbReference type="SUPFAM" id="SSF81324">
    <property type="entry name" value="Voltage-gated potassium channels"/>
    <property type="match status" value="1"/>
</dbReference>
<proteinExistence type="predicted"/>
<keyword evidence="2" id="KW-0813">Transport</keyword>
<keyword evidence="7" id="KW-0406">Ion transport</keyword>
<feature type="transmembrane region" description="Helical" evidence="11">
    <location>
        <begin position="176"/>
        <end position="199"/>
    </location>
</feature>
<dbReference type="InterPro" id="IPR050599">
    <property type="entry name" value="VDCC_alpha-1_subunit"/>
</dbReference>
<dbReference type="InterPro" id="IPR027359">
    <property type="entry name" value="Volt_channel_dom_sf"/>
</dbReference>
<dbReference type="PANTHER" id="PTHR45628">
    <property type="entry name" value="VOLTAGE-DEPENDENT CALCIUM CHANNEL TYPE A SUBUNIT ALPHA-1"/>
    <property type="match status" value="1"/>
</dbReference>
<evidence type="ECO:0000256" key="6">
    <source>
        <dbReference type="ARBA" id="ARBA00022989"/>
    </source>
</evidence>
<evidence type="ECO:0000256" key="8">
    <source>
        <dbReference type="ARBA" id="ARBA00023136"/>
    </source>
</evidence>
<keyword evidence="6 11" id="KW-1133">Transmembrane helix</keyword>
<evidence type="ECO:0000313" key="13">
    <source>
        <dbReference type="EMBL" id="QTP55816.1"/>
    </source>
</evidence>
<accession>A0ABX7W6C9</accession>
<evidence type="ECO:0000256" key="3">
    <source>
        <dbReference type="ARBA" id="ARBA00022692"/>
    </source>
</evidence>
<dbReference type="InterPro" id="IPR005821">
    <property type="entry name" value="Ion_trans_dom"/>
</dbReference>
<evidence type="ECO:0000256" key="1">
    <source>
        <dbReference type="ARBA" id="ARBA00004141"/>
    </source>
</evidence>
<evidence type="ECO:0000259" key="12">
    <source>
        <dbReference type="Pfam" id="PF00520"/>
    </source>
</evidence>
<keyword evidence="4" id="KW-0106">Calcium</keyword>
<evidence type="ECO:0000256" key="2">
    <source>
        <dbReference type="ARBA" id="ARBA00022448"/>
    </source>
</evidence>
<evidence type="ECO:0000256" key="4">
    <source>
        <dbReference type="ARBA" id="ARBA00022837"/>
    </source>
</evidence>
<name>A0ABX7W6C9_9GAMM</name>
<organism evidence="13 14">
    <name type="scientific">Billgrantia sulfidoxydans</name>
    <dbReference type="NCBI Taxonomy" id="2733484"/>
    <lineage>
        <taxon>Bacteria</taxon>
        <taxon>Pseudomonadati</taxon>
        <taxon>Pseudomonadota</taxon>
        <taxon>Gammaproteobacteria</taxon>
        <taxon>Oceanospirillales</taxon>
        <taxon>Halomonadaceae</taxon>
        <taxon>Billgrantia</taxon>
    </lineage>
</organism>
<keyword evidence="5" id="KW-0851">Voltage-gated channel</keyword>
<keyword evidence="9" id="KW-0325">Glycoprotein</keyword>
<keyword evidence="8 11" id="KW-0472">Membrane</keyword>
<evidence type="ECO:0000256" key="10">
    <source>
        <dbReference type="ARBA" id="ARBA00023303"/>
    </source>
</evidence>
<evidence type="ECO:0000256" key="5">
    <source>
        <dbReference type="ARBA" id="ARBA00022882"/>
    </source>
</evidence>
<dbReference type="Pfam" id="PF00520">
    <property type="entry name" value="Ion_trans"/>
    <property type="match status" value="1"/>
</dbReference>
<dbReference type="PANTHER" id="PTHR45628:SF7">
    <property type="entry name" value="VOLTAGE-DEPENDENT CALCIUM CHANNEL TYPE A SUBUNIT ALPHA-1"/>
    <property type="match status" value="1"/>
</dbReference>
<evidence type="ECO:0000256" key="11">
    <source>
        <dbReference type="SAM" id="Phobius"/>
    </source>
</evidence>
<feature type="transmembrane region" description="Helical" evidence="11">
    <location>
        <begin position="51"/>
        <end position="73"/>
    </location>
</feature>
<evidence type="ECO:0000256" key="9">
    <source>
        <dbReference type="ARBA" id="ARBA00023180"/>
    </source>
</evidence>
<reference evidence="13 14" key="1">
    <citation type="journal article" date="2021" name="Front. Microbiol.">
        <title>Aerobic Denitrification and Heterotrophic Sulfur Oxidation in the Genus Halomonas Revealed by Six Novel Species Characterizations and Genome-Based Analysis.</title>
        <authorList>
            <person name="Wang L."/>
            <person name="Shao Z."/>
        </authorList>
    </citation>
    <scope>NUCLEOTIDE SEQUENCE [LARGE SCALE GENOMIC DNA]</scope>
    <source>
        <strain evidence="13 14">MCCC 1A11059</strain>
    </source>
</reference>
<feature type="domain" description="Ion transport" evidence="12">
    <location>
        <begin position="18"/>
        <end position="235"/>
    </location>
</feature>
<evidence type="ECO:0000313" key="14">
    <source>
        <dbReference type="Proteomes" id="UP000671868"/>
    </source>
</evidence>
<dbReference type="Gene3D" id="1.10.287.70">
    <property type="match status" value="1"/>
</dbReference>
<comment type="subcellular location">
    <subcellularLocation>
        <location evidence="1">Membrane</location>
        <topology evidence="1">Multi-pass membrane protein</topology>
    </subcellularLocation>
</comment>
<dbReference type="Gene3D" id="1.20.120.350">
    <property type="entry name" value="Voltage-gated potassium channels. Chain C"/>
    <property type="match status" value="1"/>
</dbReference>
<keyword evidence="14" id="KW-1185">Reference proteome</keyword>
<dbReference type="EMBL" id="CP053381">
    <property type="protein sequence ID" value="QTP55816.1"/>
    <property type="molecule type" value="Genomic_DNA"/>
</dbReference>
<keyword evidence="3 11" id="KW-0812">Transmembrane</keyword>
<evidence type="ECO:0000256" key="7">
    <source>
        <dbReference type="ARBA" id="ARBA00023065"/>
    </source>
</evidence>
<dbReference type="RefSeq" id="WP_197448032.1">
    <property type="nucleotide sequence ID" value="NZ_CP053381.1"/>
</dbReference>
<sequence>MSASFETWRDRFERLRAHKAFELTVITIIVVSALLIGAKTYEEEVSPFQEWLLLLDTAVTVFFLVEILIRMAAEKRLRDFFKRGWNVFDFLIVTASLIPLDDSEMVLLARLLRIFRVLRLVSMIPELRMLIAALFKSIPRMGYVALLMFIIFYIYGAIGSFLFASVDEKLWGNISLAMLTLFQVATFESWATAVLYPTMEHYPYAWIYFLTFIFLNAFIFLNMMIGIVLDVMQKESIQVQLESGEGEAAELHGLRNDVRALSDQLARMEAMLGRRGE</sequence>